<keyword evidence="8" id="KW-1185">Reference proteome</keyword>
<reference evidence="7 8" key="1">
    <citation type="submission" date="2018-09" db="EMBL/GenBank/DDBJ databases">
        <title>Profundibacter amoris BAR1 gen. nov., sp. nov., a new member of the Roseobacter clade isolated at Lokis Castle Vent Field on the Arctic Mid-Oceanic Ridge.</title>
        <authorList>
            <person name="Le Moine Bauer S."/>
            <person name="Sjoeberg A.G."/>
            <person name="L'Haridon S."/>
            <person name="Stokke R."/>
            <person name="Roalkvam I."/>
            <person name="Steen I.H."/>
            <person name="Dahle H."/>
        </authorList>
    </citation>
    <scope>NUCLEOTIDE SEQUENCE [LARGE SCALE GENOMIC DNA]</scope>
    <source>
        <strain evidence="7 8">BAR1</strain>
    </source>
</reference>
<dbReference type="PANTHER" id="PTHR30250:SF11">
    <property type="entry name" value="O-ANTIGEN TRANSPORTER-RELATED"/>
    <property type="match status" value="1"/>
</dbReference>
<feature type="transmembrane region" description="Helical" evidence="6">
    <location>
        <begin position="84"/>
        <end position="103"/>
    </location>
</feature>
<dbReference type="KEGG" id="pamo:BAR1_15490"/>
<dbReference type="OrthoDB" id="5785171at2"/>
<dbReference type="InterPro" id="IPR002528">
    <property type="entry name" value="MATE_fam"/>
</dbReference>
<feature type="transmembrane region" description="Helical" evidence="6">
    <location>
        <begin position="115"/>
        <end position="136"/>
    </location>
</feature>
<dbReference type="GO" id="GO:0005886">
    <property type="term" value="C:plasma membrane"/>
    <property type="evidence" value="ECO:0007669"/>
    <property type="project" value="UniProtKB-SubCell"/>
</dbReference>
<feature type="transmembrane region" description="Helical" evidence="6">
    <location>
        <begin position="172"/>
        <end position="195"/>
    </location>
</feature>
<dbReference type="AlphaFoldDB" id="A0A347UK34"/>
<feature type="transmembrane region" description="Helical" evidence="6">
    <location>
        <begin position="42"/>
        <end position="61"/>
    </location>
</feature>
<dbReference type="EMBL" id="CP032125">
    <property type="protein sequence ID" value="AXX99212.1"/>
    <property type="molecule type" value="Genomic_DNA"/>
</dbReference>
<name>A0A347UK34_9RHOB</name>
<evidence type="ECO:0000256" key="6">
    <source>
        <dbReference type="SAM" id="Phobius"/>
    </source>
</evidence>
<dbReference type="RefSeq" id="WP_118943864.1">
    <property type="nucleotide sequence ID" value="NZ_CP032125.1"/>
</dbReference>
<proteinExistence type="predicted"/>
<keyword evidence="3 6" id="KW-0812">Transmembrane</keyword>
<gene>
    <name evidence="7" type="ORF">BAR1_15490</name>
</gene>
<feature type="transmembrane region" description="Helical" evidence="6">
    <location>
        <begin position="382"/>
        <end position="405"/>
    </location>
</feature>
<evidence type="ECO:0000313" key="7">
    <source>
        <dbReference type="EMBL" id="AXX99212.1"/>
    </source>
</evidence>
<keyword evidence="4 6" id="KW-1133">Transmembrane helix</keyword>
<feature type="transmembrane region" description="Helical" evidence="6">
    <location>
        <begin position="143"/>
        <end position="166"/>
    </location>
</feature>
<feature type="transmembrane region" description="Helical" evidence="6">
    <location>
        <begin position="255"/>
        <end position="276"/>
    </location>
</feature>
<keyword evidence="5 6" id="KW-0472">Membrane</keyword>
<dbReference type="GO" id="GO:0042910">
    <property type="term" value="F:xenobiotic transmembrane transporter activity"/>
    <property type="evidence" value="ECO:0007669"/>
    <property type="project" value="InterPro"/>
</dbReference>
<dbReference type="Pfam" id="PF01554">
    <property type="entry name" value="MatE"/>
    <property type="match status" value="1"/>
</dbReference>
<evidence type="ECO:0000256" key="3">
    <source>
        <dbReference type="ARBA" id="ARBA00022692"/>
    </source>
</evidence>
<feature type="transmembrane region" description="Helical" evidence="6">
    <location>
        <begin position="330"/>
        <end position="350"/>
    </location>
</feature>
<organism evidence="7 8">
    <name type="scientific">Profundibacter amoris</name>
    <dbReference type="NCBI Taxonomy" id="2171755"/>
    <lineage>
        <taxon>Bacteria</taxon>
        <taxon>Pseudomonadati</taxon>
        <taxon>Pseudomonadota</taxon>
        <taxon>Alphaproteobacteria</taxon>
        <taxon>Rhodobacterales</taxon>
        <taxon>Paracoccaceae</taxon>
        <taxon>Profundibacter</taxon>
    </lineage>
</organism>
<dbReference type="PANTHER" id="PTHR30250">
    <property type="entry name" value="PST FAMILY PREDICTED COLANIC ACID TRANSPORTER"/>
    <property type="match status" value="1"/>
</dbReference>
<evidence type="ECO:0000256" key="2">
    <source>
        <dbReference type="ARBA" id="ARBA00022475"/>
    </source>
</evidence>
<keyword evidence="2" id="KW-1003">Cell membrane</keyword>
<sequence>MKIAALPISFIAAFLARAAAAFGGLALSVIIARLNGVSEMGAFAFALSVLHFSMIFSRYGLDMVLTRTVARGAKGNMLPVLHRYLKRIITASLVVLVAVLIIGKLAGISQSRMEVLRLLMLGLPFLVGVSLFVGYLKGAGHPAIAALCETGGLAGLTTVAIALMYWSVGPVSIIAISVLYTVICLIVFTALFFLVRRMERHNTPETPVQQAQSTEGAKWFWIVANAVFLSQAGALVIGGMVLSDIDVGHLRLAERLGLMAGFALTVTDPVVARFFARDHGNRILLKRHFMLASGFATLFALTISIIIIFFNDRLLDLVGGDAEIGRTLLYVYLAGSVFNAMTGTSSMLLSMTGNEKFLMRTVVMTFLLAMPSYYFGGLAGGAMGFAIAYLLILVLKNSIIFLRVLQILSGPGADMDPDRKNG</sequence>
<dbReference type="Proteomes" id="UP000261704">
    <property type="component" value="Chromosome"/>
</dbReference>
<evidence type="ECO:0000256" key="5">
    <source>
        <dbReference type="ARBA" id="ARBA00023136"/>
    </source>
</evidence>
<protein>
    <submittedName>
        <fullName evidence="7">Uncharacterized protein</fullName>
    </submittedName>
</protein>
<feature type="transmembrane region" description="Helical" evidence="6">
    <location>
        <begin position="288"/>
        <end position="310"/>
    </location>
</feature>
<dbReference type="InterPro" id="IPR050833">
    <property type="entry name" value="Poly_Biosynth_Transport"/>
</dbReference>
<evidence type="ECO:0000313" key="8">
    <source>
        <dbReference type="Proteomes" id="UP000261704"/>
    </source>
</evidence>
<dbReference type="GO" id="GO:0015297">
    <property type="term" value="F:antiporter activity"/>
    <property type="evidence" value="ECO:0007669"/>
    <property type="project" value="InterPro"/>
</dbReference>
<evidence type="ECO:0000256" key="1">
    <source>
        <dbReference type="ARBA" id="ARBA00004651"/>
    </source>
</evidence>
<accession>A0A347UK34</accession>
<comment type="subcellular location">
    <subcellularLocation>
        <location evidence="1">Cell membrane</location>
        <topology evidence="1">Multi-pass membrane protein</topology>
    </subcellularLocation>
</comment>
<feature type="transmembrane region" description="Helical" evidence="6">
    <location>
        <begin position="219"/>
        <end position="243"/>
    </location>
</feature>
<evidence type="ECO:0000256" key="4">
    <source>
        <dbReference type="ARBA" id="ARBA00022989"/>
    </source>
</evidence>